<dbReference type="InterPro" id="IPR029016">
    <property type="entry name" value="GAF-like_dom_sf"/>
</dbReference>
<dbReference type="SUPFAM" id="SSF55781">
    <property type="entry name" value="GAF domain-like"/>
    <property type="match status" value="1"/>
</dbReference>
<proteinExistence type="predicted"/>
<reference evidence="3" key="1">
    <citation type="submission" date="2018-05" db="EMBL/GenBank/DDBJ databases">
        <title>Complete Genome Sequence of Methylobacterium sp. 17SD2-17.</title>
        <authorList>
            <person name="Srinivasan S."/>
        </authorList>
    </citation>
    <scope>NUCLEOTIDE SEQUENCE [LARGE SCALE GENOMIC DNA]</scope>
    <source>
        <strain evidence="3">17SD2-17</strain>
    </source>
</reference>
<protein>
    <submittedName>
        <fullName evidence="2">GAF domain-containing protein</fullName>
    </submittedName>
</protein>
<dbReference type="Gene3D" id="3.30.450.40">
    <property type="match status" value="1"/>
</dbReference>
<name>A0A2U8W9Y7_9HYPH</name>
<evidence type="ECO:0000259" key="1">
    <source>
        <dbReference type="Pfam" id="PF13185"/>
    </source>
</evidence>
<dbReference type="KEGG" id="mets:DK389_18550"/>
<dbReference type="RefSeq" id="WP_109891721.1">
    <property type="nucleotide sequence ID" value="NZ_CP029550.1"/>
</dbReference>
<feature type="domain" description="GAF" evidence="1">
    <location>
        <begin position="10"/>
        <end position="102"/>
    </location>
</feature>
<dbReference type="EMBL" id="CP029550">
    <property type="protein sequence ID" value="AWN42136.1"/>
    <property type="molecule type" value="Genomic_DNA"/>
</dbReference>
<sequence>MSMRSFIRAAEVWLPDPDGTQLVFGDGLYGDLTAFAQTSRGLSFRRGEGLPGEAWALRHPVVIKSLKDSSFRRVEAAAEAGLTSGIAMPIFSGDAVRAVVVFLCGDDARHVGAIEVWKHDPDADAQIGLDDGYYGAAELFETVSRLKRFGRGFGLPGSVWASDMPMVFREIYRSERFLRHEEALQVGLSLGLGLPCNYDPGRIWVMLFLSALGTPLAGRFEIWIPDADGTGLVYEAGLSEEDDSPRPRLIGPEAGLLGRVLATGLPAITANCSADAPWLVGPAERGVGHAAIAIPTLSGHGELKAVTAWRF</sequence>
<evidence type="ECO:0000313" key="3">
    <source>
        <dbReference type="Proteomes" id="UP000245926"/>
    </source>
</evidence>
<dbReference type="Pfam" id="PF13185">
    <property type="entry name" value="GAF_2"/>
    <property type="match status" value="1"/>
</dbReference>
<evidence type="ECO:0000313" key="2">
    <source>
        <dbReference type="EMBL" id="AWN42136.1"/>
    </source>
</evidence>
<dbReference type="Proteomes" id="UP000245926">
    <property type="component" value="Chromosome"/>
</dbReference>
<dbReference type="InterPro" id="IPR003018">
    <property type="entry name" value="GAF"/>
</dbReference>
<dbReference type="AlphaFoldDB" id="A0A2U8W9Y7"/>
<organism evidence="2 3">
    <name type="scientific">Methylobacterium durans</name>
    <dbReference type="NCBI Taxonomy" id="2202825"/>
    <lineage>
        <taxon>Bacteria</taxon>
        <taxon>Pseudomonadati</taxon>
        <taxon>Pseudomonadota</taxon>
        <taxon>Alphaproteobacteria</taxon>
        <taxon>Hyphomicrobiales</taxon>
        <taxon>Methylobacteriaceae</taxon>
        <taxon>Methylobacterium</taxon>
    </lineage>
</organism>
<gene>
    <name evidence="2" type="ORF">DK389_18550</name>
</gene>
<accession>A0A2U8W9Y7</accession>
<dbReference type="OrthoDB" id="9148869at2"/>
<keyword evidence="3" id="KW-1185">Reference proteome</keyword>